<dbReference type="InterPro" id="IPR038731">
    <property type="entry name" value="RgtA/B/C-like"/>
</dbReference>
<evidence type="ECO:0000313" key="11">
    <source>
        <dbReference type="Proteomes" id="UP000034246"/>
    </source>
</evidence>
<dbReference type="PANTHER" id="PTHR33908">
    <property type="entry name" value="MANNOSYLTRANSFERASE YKCB-RELATED"/>
    <property type="match status" value="1"/>
</dbReference>
<keyword evidence="4" id="KW-0808">Transferase</keyword>
<organism evidence="10 11">
    <name type="scientific">Candidatus Woesebacteria bacterium GW2011_GWA1_39_21</name>
    <dbReference type="NCBI Taxonomy" id="1618550"/>
    <lineage>
        <taxon>Bacteria</taxon>
        <taxon>Candidatus Woeseibacteriota</taxon>
    </lineage>
</organism>
<gene>
    <name evidence="10" type="ORF">UT39_C0007G0029</name>
</gene>
<evidence type="ECO:0000256" key="2">
    <source>
        <dbReference type="ARBA" id="ARBA00022475"/>
    </source>
</evidence>
<evidence type="ECO:0000313" key="10">
    <source>
        <dbReference type="EMBL" id="KKR11464.1"/>
    </source>
</evidence>
<dbReference type="Proteomes" id="UP000034246">
    <property type="component" value="Unassembled WGS sequence"/>
</dbReference>
<feature type="transmembrane region" description="Helical" evidence="8">
    <location>
        <begin position="175"/>
        <end position="201"/>
    </location>
</feature>
<dbReference type="PANTHER" id="PTHR33908:SF11">
    <property type="entry name" value="MEMBRANE PROTEIN"/>
    <property type="match status" value="1"/>
</dbReference>
<keyword evidence="6 8" id="KW-1133">Transmembrane helix</keyword>
<feature type="transmembrane region" description="Helical" evidence="8">
    <location>
        <begin position="95"/>
        <end position="112"/>
    </location>
</feature>
<comment type="caution">
    <text evidence="10">The sequence shown here is derived from an EMBL/GenBank/DDBJ whole genome shotgun (WGS) entry which is preliminary data.</text>
</comment>
<feature type="transmembrane region" description="Helical" evidence="8">
    <location>
        <begin position="358"/>
        <end position="380"/>
    </location>
</feature>
<reference evidence="10 11" key="1">
    <citation type="journal article" date="2015" name="Nature">
        <title>rRNA introns, odd ribosomes, and small enigmatic genomes across a large radiation of phyla.</title>
        <authorList>
            <person name="Brown C.T."/>
            <person name="Hug L.A."/>
            <person name="Thomas B.C."/>
            <person name="Sharon I."/>
            <person name="Castelle C.J."/>
            <person name="Singh A."/>
            <person name="Wilkins M.J."/>
            <person name="Williams K.H."/>
            <person name="Banfield J.F."/>
        </authorList>
    </citation>
    <scope>NUCLEOTIDE SEQUENCE [LARGE SCALE GENOMIC DNA]</scope>
</reference>
<keyword evidence="5 8" id="KW-0812">Transmembrane</keyword>
<evidence type="ECO:0000256" key="1">
    <source>
        <dbReference type="ARBA" id="ARBA00004651"/>
    </source>
</evidence>
<feature type="transmembrane region" description="Helical" evidence="8">
    <location>
        <begin position="118"/>
        <end position="135"/>
    </location>
</feature>
<sequence>MLGKIKKHQLFVFLIFVLAIVLRFWQLGLYPDAIDEDEMAFGYYGWSLSNFGTDEYGHRFPIYFESVGDNKYGLYSYFAAVPIRIFGLNNVSTRSVSAIAGALSVILLYLTVKKLTNNLNLSLISAFVLAVNPIHIHFSRVAYNNNLGALLAMTAIYFFISYLKDGKNTSLLFSFIFSFLSFFTYQTYRIFLPLSLFLLFVVYSKKLKIKKTATLFLLLVFLGVFASFISPKSRTRSQDVDILINRPKLIEQYTEDGLSGVNLVATRLLHNKYVSIGYGFYNRYLSYFDPVFLFSSVSATTERHSIPDTGVFYFFEFIFLIAGFIALKNVYGKYYLLPIVLLVASPVAASMVVEPRSITRTLVLVWGVTMVVSCGVYILLKGRRILYSLFLLIYSVGLFYFLHQYFIHKPLHQPWQSDGGHHEMVNSVDVLKSDYKYVVVSRGHYMPFIYYDHISPPQLQKRATFLTSKPEVGTRIASIDNIIFNMPYECPTAGKQNVLYVCFGYKVPKNSRVIKVISFRDSQPAITLVEFGKGEAQLPERLQYMDSDARFEKGILPDGYPNFWPVNE</sequence>
<proteinExistence type="predicted"/>
<feature type="transmembrane region" description="Helical" evidence="8">
    <location>
        <begin position="147"/>
        <end position="163"/>
    </location>
</feature>
<evidence type="ECO:0000256" key="5">
    <source>
        <dbReference type="ARBA" id="ARBA00022692"/>
    </source>
</evidence>
<feature type="transmembrane region" description="Helical" evidence="8">
    <location>
        <begin position="12"/>
        <end position="30"/>
    </location>
</feature>
<evidence type="ECO:0000256" key="7">
    <source>
        <dbReference type="ARBA" id="ARBA00023136"/>
    </source>
</evidence>
<feature type="transmembrane region" description="Helical" evidence="8">
    <location>
        <begin position="213"/>
        <end position="230"/>
    </location>
</feature>
<feature type="transmembrane region" description="Helical" evidence="8">
    <location>
        <begin position="334"/>
        <end position="352"/>
    </location>
</feature>
<dbReference type="STRING" id="1618550.UT39_C0007G0029"/>
<dbReference type="GO" id="GO:0009103">
    <property type="term" value="P:lipopolysaccharide biosynthetic process"/>
    <property type="evidence" value="ECO:0007669"/>
    <property type="project" value="UniProtKB-ARBA"/>
</dbReference>
<accession>A0A0G0N5G8</accession>
<evidence type="ECO:0000256" key="4">
    <source>
        <dbReference type="ARBA" id="ARBA00022679"/>
    </source>
</evidence>
<feature type="transmembrane region" description="Helical" evidence="8">
    <location>
        <begin position="387"/>
        <end position="407"/>
    </location>
</feature>
<dbReference type="GO" id="GO:0005886">
    <property type="term" value="C:plasma membrane"/>
    <property type="evidence" value="ECO:0007669"/>
    <property type="project" value="UniProtKB-SubCell"/>
</dbReference>
<dbReference type="InterPro" id="IPR050297">
    <property type="entry name" value="LipidA_mod_glycosyltrf_83"/>
</dbReference>
<feature type="transmembrane region" description="Helical" evidence="8">
    <location>
        <begin position="310"/>
        <end position="327"/>
    </location>
</feature>
<evidence type="ECO:0000256" key="6">
    <source>
        <dbReference type="ARBA" id="ARBA00022989"/>
    </source>
</evidence>
<evidence type="ECO:0000256" key="3">
    <source>
        <dbReference type="ARBA" id="ARBA00022676"/>
    </source>
</evidence>
<keyword evidence="3" id="KW-0328">Glycosyltransferase</keyword>
<dbReference type="AlphaFoldDB" id="A0A0G0N5G8"/>
<comment type="subcellular location">
    <subcellularLocation>
        <location evidence="1">Cell membrane</location>
        <topology evidence="1">Multi-pass membrane protein</topology>
    </subcellularLocation>
</comment>
<dbReference type="Pfam" id="PF13231">
    <property type="entry name" value="PMT_2"/>
    <property type="match status" value="1"/>
</dbReference>
<name>A0A0G0N5G8_9BACT</name>
<keyword evidence="2" id="KW-1003">Cell membrane</keyword>
<evidence type="ECO:0000256" key="8">
    <source>
        <dbReference type="SAM" id="Phobius"/>
    </source>
</evidence>
<keyword evidence="7 8" id="KW-0472">Membrane</keyword>
<protein>
    <recommendedName>
        <fullName evidence="9">Glycosyltransferase RgtA/B/C/D-like domain-containing protein</fullName>
    </recommendedName>
</protein>
<dbReference type="EMBL" id="LBWP01000007">
    <property type="protein sequence ID" value="KKR11464.1"/>
    <property type="molecule type" value="Genomic_DNA"/>
</dbReference>
<evidence type="ECO:0000259" key="9">
    <source>
        <dbReference type="Pfam" id="PF13231"/>
    </source>
</evidence>
<dbReference type="GO" id="GO:0016763">
    <property type="term" value="F:pentosyltransferase activity"/>
    <property type="evidence" value="ECO:0007669"/>
    <property type="project" value="TreeGrafter"/>
</dbReference>
<feature type="domain" description="Glycosyltransferase RgtA/B/C/D-like" evidence="9">
    <location>
        <begin position="75"/>
        <end position="228"/>
    </location>
</feature>